<keyword evidence="2" id="KW-1185">Reference proteome</keyword>
<dbReference type="AlphaFoldDB" id="A0A4Y3KK77"/>
<sequence>MSAGRRAQRAARRLLAFPATRRLVVAVGRRAPRVKEAGRALLGIEAGGSRHLHGKPRVDIRGGHMLLPHQGRRWPIVLVVALGLEPGDTEVVADAIERVQLTTGRFRPLFLVDSGQLGPFRSRSYAVETVMPRAMYARVNPQDSYGDYLADRTLSIVTAYGVRSVVPVSVAALREGVRPDELRLLGQLEL</sequence>
<comment type="caution">
    <text evidence="1">The sequence shown here is derived from an EMBL/GenBank/DDBJ whole genome shotgun (WGS) entry which is preliminary data.</text>
</comment>
<dbReference type="Proteomes" id="UP000320461">
    <property type="component" value="Unassembled WGS sequence"/>
</dbReference>
<accession>A0A4Y3KK77</accession>
<dbReference type="OrthoDB" id="4827978at2"/>
<organism evidence="1 2">
    <name type="scientific">Cellulomonas gelida</name>
    <dbReference type="NCBI Taxonomy" id="1712"/>
    <lineage>
        <taxon>Bacteria</taxon>
        <taxon>Bacillati</taxon>
        <taxon>Actinomycetota</taxon>
        <taxon>Actinomycetes</taxon>
        <taxon>Micrococcales</taxon>
        <taxon>Cellulomonadaceae</taxon>
        <taxon>Cellulomonas</taxon>
    </lineage>
</organism>
<dbReference type="EMBL" id="BJLQ01000005">
    <property type="protein sequence ID" value="GEA83525.1"/>
    <property type="molecule type" value="Genomic_DNA"/>
</dbReference>
<proteinExistence type="predicted"/>
<reference evidence="1 2" key="1">
    <citation type="submission" date="2019-06" db="EMBL/GenBank/DDBJ databases">
        <title>Whole genome shotgun sequence of Cellulomonas gelida NBRC 3748.</title>
        <authorList>
            <person name="Hosoyama A."/>
            <person name="Uohara A."/>
            <person name="Ohji S."/>
            <person name="Ichikawa N."/>
        </authorList>
    </citation>
    <scope>NUCLEOTIDE SEQUENCE [LARGE SCALE GENOMIC DNA]</scope>
    <source>
        <strain evidence="1 2">NBRC 3748</strain>
    </source>
</reference>
<protein>
    <submittedName>
        <fullName evidence="1">Uncharacterized protein</fullName>
    </submittedName>
</protein>
<name>A0A4Y3KK77_9CELL</name>
<gene>
    <name evidence="1" type="ORF">CGE01nite_07760</name>
</gene>
<evidence type="ECO:0000313" key="1">
    <source>
        <dbReference type="EMBL" id="GEA83525.1"/>
    </source>
</evidence>
<evidence type="ECO:0000313" key="2">
    <source>
        <dbReference type="Proteomes" id="UP000320461"/>
    </source>
</evidence>
<dbReference type="RefSeq" id="WP_141369101.1">
    <property type="nucleotide sequence ID" value="NZ_BJLQ01000005.1"/>
</dbReference>